<dbReference type="InterPro" id="IPR015943">
    <property type="entry name" value="WD40/YVTN_repeat-like_dom_sf"/>
</dbReference>
<name>A0A3Q0IRK4_DIACI</name>
<evidence type="ECO:0000313" key="1">
    <source>
        <dbReference type="Proteomes" id="UP000079169"/>
    </source>
</evidence>
<dbReference type="Proteomes" id="UP000079169">
    <property type="component" value="Unplaced"/>
</dbReference>
<reference evidence="2" key="1">
    <citation type="submission" date="2025-08" db="UniProtKB">
        <authorList>
            <consortium name="RefSeq"/>
        </authorList>
    </citation>
    <scope>IDENTIFICATION</scope>
</reference>
<sequence length="209" mass="24094">MCMLRIICVHIYLDTYAKNLFHKLCTLYPLFIFRENRYSLKISEDTFSSLETFFTQEINFPFLELIQSKIDLTISDIKDLDDGPETEPDTFNANHTEQKYNSDPFRVNYENIPEYKRFLEAKRNLKNVCQPNPVHNHNLNPEGDVGPVASEDGLVLTHELTTGRVISRFHLQEHEPVTSLVWSVTGETLVTGSLTGTVQFYAWPSASKM</sequence>
<dbReference type="SUPFAM" id="SSF50978">
    <property type="entry name" value="WD40 repeat-like"/>
    <property type="match status" value="1"/>
</dbReference>
<dbReference type="Gene3D" id="2.130.10.10">
    <property type="entry name" value="YVTN repeat-like/Quinoprotein amine dehydrogenase"/>
    <property type="match status" value="1"/>
</dbReference>
<dbReference type="GeneID" id="113467099"/>
<dbReference type="AlphaFoldDB" id="A0A3Q0IRK4"/>
<keyword evidence="1" id="KW-1185">Reference proteome</keyword>
<proteinExistence type="predicted"/>
<evidence type="ECO:0000313" key="2">
    <source>
        <dbReference type="RefSeq" id="XP_026678897.1"/>
    </source>
</evidence>
<dbReference type="PaxDb" id="121845-A0A3Q0IRK4"/>
<dbReference type="InterPro" id="IPR036322">
    <property type="entry name" value="WD40_repeat_dom_sf"/>
</dbReference>
<accession>A0A3Q0IRK4</accession>
<protein>
    <submittedName>
        <fullName evidence="2">Uncharacterized protein LOC113467099</fullName>
    </submittedName>
</protein>
<gene>
    <name evidence="2" type="primary">LOC113467099</name>
</gene>
<dbReference type="KEGG" id="dci:113467099"/>
<dbReference type="RefSeq" id="XP_026678897.1">
    <property type="nucleotide sequence ID" value="XM_026823096.1"/>
</dbReference>
<organism evidence="1 2">
    <name type="scientific">Diaphorina citri</name>
    <name type="common">Asian citrus psyllid</name>
    <dbReference type="NCBI Taxonomy" id="121845"/>
    <lineage>
        <taxon>Eukaryota</taxon>
        <taxon>Metazoa</taxon>
        <taxon>Ecdysozoa</taxon>
        <taxon>Arthropoda</taxon>
        <taxon>Hexapoda</taxon>
        <taxon>Insecta</taxon>
        <taxon>Pterygota</taxon>
        <taxon>Neoptera</taxon>
        <taxon>Paraneoptera</taxon>
        <taxon>Hemiptera</taxon>
        <taxon>Sternorrhyncha</taxon>
        <taxon>Psylloidea</taxon>
        <taxon>Psyllidae</taxon>
        <taxon>Diaphorininae</taxon>
        <taxon>Diaphorina</taxon>
    </lineage>
</organism>